<dbReference type="EC" id="3.4.21.72" evidence="2"/>
<dbReference type="EMBL" id="UFXW01000004">
    <property type="protein sequence ID" value="STC79689.1"/>
    <property type="molecule type" value="Genomic_DNA"/>
</dbReference>
<dbReference type="PROSITE" id="PS51691">
    <property type="entry name" value="PEPTIDASE_S6"/>
    <property type="match status" value="1"/>
</dbReference>
<proteinExistence type="predicted"/>
<dbReference type="EC" id="3.4.21.-" evidence="2"/>
<organism evidence="2 3">
    <name type="scientific">Escherichia coli</name>
    <dbReference type="NCBI Taxonomy" id="562"/>
    <lineage>
        <taxon>Bacteria</taxon>
        <taxon>Pseudomonadati</taxon>
        <taxon>Pseudomonadota</taxon>
        <taxon>Gammaproteobacteria</taxon>
        <taxon>Enterobacterales</taxon>
        <taxon>Enterobacteriaceae</taxon>
        <taxon>Escherichia</taxon>
    </lineage>
</organism>
<feature type="domain" description="Peptidase S6" evidence="1">
    <location>
        <begin position="56"/>
        <end position="297"/>
    </location>
</feature>
<dbReference type="AlphaFoldDB" id="A0A376D370"/>
<dbReference type="Proteomes" id="UP000254647">
    <property type="component" value="Unassembled WGS sequence"/>
</dbReference>
<evidence type="ECO:0000313" key="2">
    <source>
        <dbReference type="EMBL" id="STC79689.1"/>
    </source>
</evidence>
<evidence type="ECO:0000313" key="3">
    <source>
        <dbReference type="Proteomes" id="UP000254647"/>
    </source>
</evidence>
<sequence>MNKIYSLKYSHITGGLVAVSELTRKVSVGTSRKKVILGIILSSIYGSYGETAFAAMLDINNIWTRDYLDLAQNRGEFRPGATNVQLMMKDGKIFHFPELPVPDFSAVSNKGATTSIGGAYSVTATHNGTQHHAITTQSWDQTAYKASNRVSSGDFSVHRLNKFVVETTGVTESADFSLSPEDAMKRYGVNYNGKEQIIGFRAGAGTTSTILNGKQYLFGQNYNPDLLSASLLIWTGKTRVTFIPTEPLLKTHQFLAIVVLVSYLYDKEQQKWVFHGVTSTVGFISSTNIAWTNYALF</sequence>
<accession>A0A376D370</accession>
<dbReference type="InterPro" id="IPR024973">
    <property type="entry name" value="ESPR"/>
</dbReference>
<dbReference type="GO" id="GO:0004175">
    <property type="term" value="F:endopeptidase activity"/>
    <property type="evidence" value="ECO:0007669"/>
    <property type="project" value="InterPro"/>
</dbReference>
<dbReference type="GO" id="GO:0006508">
    <property type="term" value="P:proteolysis"/>
    <property type="evidence" value="ECO:0007669"/>
    <property type="project" value="UniProtKB-KW"/>
</dbReference>
<reference evidence="2 3" key="1">
    <citation type="submission" date="2018-06" db="EMBL/GenBank/DDBJ databases">
        <authorList>
            <consortium name="Pathogen Informatics"/>
            <person name="Doyle S."/>
        </authorList>
    </citation>
    <scope>NUCLEOTIDE SEQUENCE [LARGE SCALE GENOMIC DNA]</scope>
    <source>
        <strain evidence="2 3">NCTC10767</strain>
    </source>
</reference>
<dbReference type="Pfam" id="PF02395">
    <property type="entry name" value="Peptidase_S6"/>
    <property type="match status" value="1"/>
</dbReference>
<gene>
    <name evidence="2" type="primary">espC_2</name>
    <name evidence="2" type="ORF">NCTC10767_01988</name>
</gene>
<keyword evidence="2" id="KW-0378">Hydrolase</keyword>
<keyword evidence="2" id="KW-0645">Protease</keyword>
<dbReference type="InterPro" id="IPR030396">
    <property type="entry name" value="Peptidase_S6_dom"/>
</dbReference>
<name>A0A376D370_ECOLX</name>
<protein>
    <submittedName>
        <fullName evidence="2">Serine protease pet (Plasmid-encoded toxin pet)</fullName>
        <ecNumber evidence="2">3.4.21.-</ecNumber>
        <ecNumber evidence="2">3.4.21.72</ecNumber>
    </submittedName>
</protein>
<dbReference type="Gene3D" id="2.40.10.120">
    <property type="match status" value="1"/>
</dbReference>
<evidence type="ECO:0000259" key="1">
    <source>
        <dbReference type="PROSITE" id="PS51691"/>
    </source>
</evidence>
<dbReference type="Pfam" id="PF13018">
    <property type="entry name" value="ESPR"/>
    <property type="match status" value="1"/>
</dbReference>